<keyword evidence="3" id="KW-1185">Reference proteome</keyword>
<dbReference type="STRING" id="1206466.K0KR13"/>
<evidence type="ECO:0000259" key="1">
    <source>
        <dbReference type="Pfam" id="PF14519"/>
    </source>
</evidence>
<comment type="caution">
    <text evidence="2">The sequence shown here is derived from an EMBL/GenBank/DDBJ whole genome shotgun (WGS) entry which is preliminary data.</text>
</comment>
<dbReference type="Proteomes" id="UP000009328">
    <property type="component" value="Unassembled WGS sequence"/>
</dbReference>
<protein>
    <submittedName>
        <fullName evidence="2">MACRO domain-containing protein 2</fullName>
    </submittedName>
</protein>
<evidence type="ECO:0000313" key="2">
    <source>
        <dbReference type="EMBL" id="CCH45566.1"/>
    </source>
</evidence>
<organism evidence="2 3">
    <name type="scientific">Wickerhamomyces ciferrii (strain ATCC 14091 / BCRC 22168 / CBS 111 / JCM 3599 / NBRC 0793 / NRRL Y-1031 F-60-10)</name>
    <name type="common">Yeast</name>
    <name type="synonym">Pichia ciferrii</name>
    <dbReference type="NCBI Taxonomy" id="1206466"/>
    <lineage>
        <taxon>Eukaryota</taxon>
        <taxon>Fungi</taxon>
        <taxon>Dikarya</taxon>
        <taxon>Ascomycota</taxon>
        <taxon>Saccharomycotina</taxon>
        <taxon>Saccharomycetes</taxon>
        <taxon>Phaffomycetales</taxon>
        <taxon>Wickerhamomycetaceae</taxon>
        <taxon>Wickerhamomyces</taxon>
    </lineage>
</organism>
<dbReference type="EMBL" id="CAIF01000200">
    <property type="protein sequence ID" value="CCH45566.1"/>
    <property type="molecule type" value="Genomic_DNA"/>
</dbReference>
<proteinExistence type="predicted"/>
<dbReference type="eggNOG" id="ENOG502SAAY">
    <property type="taxonomic scope" value="Eukaryota"/>
</dbReference>
<sequence length="268" mass="29722">MRLIFIDRSSQLVNLWERHFKEAAKVGLNFKWFDKPIDFSVQRSPLCEIKVGDFTGRSAVVSPGNSLGELGGGLDQVIGEIFSPNWNYHDTSNLLKNKITNGYAPPGCVKALTLPDNAIKSSLAYEKLRSNTIIHCPTMRIPRDIAGLGDLHSYRQVFDWTWEILRTADEKNHLIKDESDRLGAIILPGLGTGFGKIPSEVCSKSMIAAALIFTLDNYTAQEKALFALRYLGEDSTKLNISSDKIPKTPFSPEQNSISELFLGTNTSA</sequence>
<reference evidence="2 3" key="1">
    <citation type="journal article" date="2012" name="Eukaryot. Cell">
        <title>Draft genome sequence of Wickerhamomyces ciferrii NRRL Y-1031 F-60-10.</title>
        <authorList>
            <person name="Schneider J."/>
            <person name="Andrea H."/>
            <person name="Blom J."/>
            <person name="Jaenicke S."/>
            <person name="Ruckert C."/>
            <person name="Schorsch C."/>
            <person name="Szczepanowski R."/>
            <person name="Farwick M."/>
            <person name="Goesmann A."/>
            <person name="Puhler A."/>
            <person name="Schaffer S."/>
            <person name="Tauch A."/>
            <person name="Kohler T."/>
            <person name="Brinkrolf K."/>
        </authorList>
    </citation>
    <scope>NUCLEOTIDE SEQUENCE [LARGE SCALE GENOMIC DNA]</scope>
    <source>
        <strain evidence="3">ATCC 14091 / BCRC 22168 / CBS 111 / JCM 3599 / NBRC 0793 / NRRL Y-1031 F-60-10</strain>
    </source>
</reference>
<dbReference type="InterPro" id="IPR028071">
    <property type="entry name" value="Macro-like_dom"/>
</dbReference>
<dbReference type="Pfam" id="PF14519">
    <property type="entry name" value="Macro_2"/>
    <property type="match status" value="1"/>
</dbReference>
<feature type="domain" description="Macro-like" evidence="1">
    <location>
        <begin position="57"/>
        <end position="232"/>
    </location>
</feature>
<name>K0KR13_WICCF</name>
<dbReference type="InterPro" id="IPR043472">
    <property type="entry name" value="Macro_dom-like"/>
</dbReference>
<dbReference type="Gene3D" id="3.40.220.10">
    <property type="entry name" value="Leucine Aminopeptidase, subunit E, domain 1"/>
    <property type="match status" value="1"/>
</dbReference>
<dbReference type="FunCoup" id="K0KR13">
    <property type="interactions" value="4"/>
</dbReference>
<gene>
    <name evidence="2" type="ORF">BN7_5148</name>
</gene>
<dbReference type="HOGENOM" id="CLU_1245783_0_0_1"/>
<accession>K0KR13</accession>
<dbReference type="AlphaFoldDB" id="K0KR13"/>
<evidence type="ECO:0000313" key="3">
    <source>
        <dbReference type="Proteomes" id="UP000009328"/>
    </source>
</evidence>
<dbReference type="InParanoid" id="K0KR13"/>
<dbReference type="SUPFAM" id="SSF52949">
    <property type="entry name" value="Macro domain-like"/>
    <property type="match status" value="1"/>
</dbReference>